<dbReference type="InterPro" id="IPR012675">
    <property type="entry name" value="Beta-grasp_dom_sf"/>
</dbReference>
<dbReference type="GO" id="GO:0006777">
    <property type="term" value="P:Mo-molybdopterin cofactor biosynthetic process"/>
    <property type="evidence" value="ECO:0007669"/>
    <property type="project" value="InterPro"/>
</dbReference>
<name>A0A382E5R8_9ZZZZ</name>
<evidence type="ECO:0008006" key="3">
    <source>
        <dbReference type="Google" id="ProtNLM"/>
    </source>
</evidence>
<protein>
    <recommendedName>
        <fullName evidence="3">Molybdopterin converting factor subunit 1</fullName>
    </recommendedName>
</protein>
<dbReference type="UniPathway" id="UPA00344"/>
<reference evidence="2" key="1">
    <citation type="submission" date="2018-05" db="EMBL/GenBank/DDBJ databases">
        <authorList>
            <person name="Lanie J.A."/>
            <person name="Ng W.-L."/>
            <person name="Kazmierczak K.M."/>
            <person name="Andrzejewski T.M."/>
            <person name="Davidsen T.M."/>
            <person name="Wayne K.J."/>
            <person name="Tettelin H."/>
            <person name="Glass J.I."/>
            <person name="Rusch D."/>
            <person name="Podicherti R."/>
            <person name="Tsui H.-C.T."/>
            <person name="Winkler M.E."/>
        </authorList>
    </citation>
    <scope>NUCLEOTIDE SEQUENCE</scope>
</reference>
<evidence type="ECO:0000256" key="1">
    <source>
        <dbReference type="ARBA" id="ARBA00022741"/>
    </source>
</evidence>
<dbReference type="InterPro" id="IPR003749">
    <property type="entry name" value="ThiS/MoaD-like"/>
</dbReference>
<dbReference type="Gene3D" id="3.10.20.30">
    <property type="match status" value="1"/>
</dbReference>
<dbReference type="GO" id="GO:1990133">
    <property type="term" value="C:molybdopterin adenylyltransferase complex"/>
    <property type="evidence" value="ECO:0007669"/>
    <property type="project" value="TreeGrafter"/>
</dbReference>
<organism evidence="2">
    <name type="scientific">marine metagenome</name>
    <dbReference type="NCBI Taxonomy" id="408172"/>
    <lineage>
        <taxon>unclassified sequences</taxon>
        <taxon>metagenomes</taxon>
        <taxon>ecological metagenomes</taxon>
    </lineage>
</organism>
<gene>
    <name evidence="2" type="ORF">METZ01_LOCUS198824</name>
</gene>
<dbReference type="EMBL" id="UINC01042821">
    <property type="protein sequence ID" value="SVB45970.1"/>
    <property type="molecule type" value="Genomic_DNA"/>
</dbReference>
<evidence type="ECO:0000313" key="2">
    <source>
        <dbReference type="EMBL" id="SVB45970.1"/>
    </source>
</evidence>
<dbReference type="PANTHER" id="PTHR33359:SF1">
    <property type="entry name" value="MOLYBDOPTERIN SYNTHASE SULFUR CARRIER SUBUNIT"/>
    <property type="match status" value="1"/>
</dbReference>
<keyword evidence="1" id="KW-0547">Nucleotide-binding</keyword>
<sequence>MALSDGANLLTVRLRLFAVFRERVGQECIEALLKSGSTVADALTFLGELHPDTVSLMSTSMVAVNQEYAERSHILQPNDEVALIPPVSGGVACQTRSCL</sequence>
<dbReference type="SUPFAM" id="SSF54285">
    <property type="entry name" value="MoaD/ThiS"/>
    <property type="match status" value="1"/>
</dbReference>
<proteinExistence type="predicted"/>
<dbReference type="InterPro" id="IPR044672">
    <property type="entry name" value="MOCS2A"/>
</dbReference>
<dbReference type="GO" id="GO:0000166">
    <property type="term" value="F:nucleotide binding"/>
    <property type="evidence" value="ECO:0007669"/>
    <property type="project" value="UniProtKB-KW"/>
</dbReference>
<dbReference type="AlphaFoldDB" id="A0A382E5R8"/>
<accession>A0A382E5R8</accession>
<dbReference type="Pfam" id="PF02597">
    <property type="entry name" value="ThiS"/>
    <property type="match status" value="1"/>
</dbReference>
<dbReference type="PANTHER" id="PTHR33359">
    <property type="entry name" value="MOLYBDOPTERIN SYNTHASE SULFUR CARRIER SUBUNIT"/>
    <property type="match status" value="1"/>
</dbReference>
<dbReference type="CDD" id="cd00754">
    <property type="entry name" value="Ubl_MoaD"/>
    <property type="match status" value="1"/>
</dbReference>
<dbReference type="InterPro" id="IPR016155">
    <property type="entry name" value="Mopterin_synth/thiamin_S_b"/>
</dbReference>